<accession>A0A931I2U3</accession>
<evidence type="ECO:0000256" key="1">
    <source>
        <dbReference type="ARBA" id="ARBA00005715"/>
    </source>
</evidence>
<evidence type="ECO:0000256" key="6">
    <source>
        <dbReference type="ARBA" id="ARBA00023277"/>
    </source>
</evidence>
<name>A0A931I2U3_9HYPH</name>
<comment type="caution">
    <text evidence="9">The sequence shown here is derived from an EMBL/GenBank/DDBJ whole genome shotgun (WGS) entry which is preliminary data.</text>
</comment>
<keyword evidence="5" id="KW-0067">ATP-binding</keyword>
<organism evidence="9 10">
    <name type="scientific">Methylobrevis albus</name>
    <dbReference type="NCBI Taxonomy" id="2793297"/>
    <lineage>
        <taxon>Bacteria</taxon>
        <taxon>Pseudomonadati</taxon>
        <taxon>Pseudomonadota</taxon>
        <taxon>Alphaproteobacteria</taxon>
        <taxon>Hyphomicrobiales</taxon>
        <taxon>Pleomorphomonadaceae</taxon>
        <taxon>Methylobrevis</taxon>
    </lineage>
</organism>
<keyword evidence="6" id="KW-0119">Carbohydrate metabolism</keyword>
<dbReference type="RefSeq" id="WP_197311497.1">
    <property type="nucleotide sequence ID" value="NZ_JADZLT010000050.1"/>
</dbReference>
<dbReference type="InterPro" id="IPR010737">
    <property type="entry name" value="4-carb_acid_sugar_kinase_N"/>
</dbReference>
<dbReference type="Proteomes" id="UP000631694">
    <property type="component" value="Unassembled WGS sequence"/>
</dbReference>
<protein>
    <submittedName>
        <fullName evidence="9">Four-carbon acid sugar kinase family protein</fullName>
    </submittedName>
</protein>
<keyword evidence="10" id="KW-1185">Reference proteome</keyword>
<dbReference type="Gene3D" id="3.40.980.20">
    <property type="entry name" value="Four-carbon acid sugar kinase, nucleotide binding domain"/>
    <property type="match status" value="1"/>
</dbReference>
<dbReference type="SUPFAM" id="SSF142764">
    <property type="entry name" value="YgbK-like"/>
    <property type="match status" value="1"/>
</dbReference>
<gene>
    <name evidence="9" type="ORF">I5731_11395</name>
</gene>
<dbReference type="InterPro" id="IPR031475">
    <property type="entry name" value="NBD_C"/>
</dbReference>
<evidence type="ECO:0000256" key="3">
    <source>
        <dbReference type="ARBA" id="ARBA00022741"/>
    </source>
</evidence>
<evidence type="ECO:0000313" key="10">
    <source>
        <dbReference type="Proteomes" id="UP000631694"/>
    </source>
</evidence>
<dbReference type="GO" id="GO:0005524">
    <property type="term" value="F:ATP binding"/>
    <property type="evidence" value="ECO:0007669"/>
    <property type="project" value="UniProtKB-KW"/>
</dbReference>
<dbReference type="GO" id="GO:0016301">
    <property type="term" value="F:kinase activity"/>
    <property type="evidence" value="ECO:0007669"/>
    <property type="project" value="UniProtKB-KW"/>
</dbReference>
<dbReference type="Gene3D" id="3.40.50.10840">
    <property type="entry name" value="Putative sugar-binding, N-terminal domain"/>
    <property type="match status" value="1"/>
</dbReference>
<evidence type="ECO:0000256" key="5">
    <source>
        <dbReference type="ARBA" id="ARBA00022840"/>
    </source>
</evidence>
<dbReference type="InterPro" id="IPR037051">
    <property type="entry name" value="4-carb_acid_sugar_kinase_N_sf"/>
</dbReference>
<keyword evidence="2" id="KW-0808">Transferase</keyword>
<evidence type="ECO:0000256" key="2">
    <source>
        <dbReference type="ARBA" id="ARBA00022679"/>
    </source>
</evidence>
<reference evidence="9" key="1">
    <citation type="submission" date="2020-12" db="EMBL/GenBank/DDBJ databases">
        <title>Methylobrevis albus sp. nov., isolated from fresh water lack sediment.</title>
        <authorList>
            <person name="Zou Q."/>
        </authorList>
    </citation>
    <scope>NUCLEOTIDE SEQUENCE</scope>
    <source>
        <strain evidence="9">L22</strain>
    </source>
</reference>
<evidence type="ECO:0000259" key="8">
    <source>
        <dbReference type="Pfam" id="PF17042"/>
    </source>
</evidence>
<evidence type="ECO:0000313" key="9">
    <source>
        <dbReference type="EMBL" id="MBH0238429.1"/>
    </source>
</evidence>
<dbReference type="Pfam" id="PF07005">
    <property type="entry name" value="SBD_N"/>
    <property type="match status" value="1"/>
</dbReference>
<keyword evidence="3" id="KW-0547">Nucleotide-binding</keyword>
<evidence type="ECO:0000259" key="7">
    <source>
        <dbReference type="Pfam" id="PF07005"/>
    </source>
</evidence>
<dbReference type="Pfam" id="PF17042">
    <property type="entry name" value="NBD_C"/>
    <property type="match status" value="1"/>
</dbReference>
<dbReference type="InterPro" id="IPR042213">
    <property type="entry name" value="NBD_C_sf"/>
</dbReference>
<feature type="domain" description="Four-carbon acid sugar kinase N-terminal" evidence="7">
    <location>
        <begin position="5"/>
        <end position="131"/>
    </location>
</feature>
<dbReference type="AlphaFoldDB" id="A0A931I2U3"/>
<sequence>MSLLLAIIADDLTGALDTASPFAALGFKVRVAIGPDHLDAALGEAPEVIAVSTNSRALDPPAAAEVAAATAQRLLAAAPARFLKKVDSRLKGNVAAECAAILGVIGAARIVAAPAVPEQGRRTEAGSVVGRGVAAPIDIAAAFAAPGVRVDVADAASAAELDAVVENLRTGDLAAGARGLGAALARKLASERAGGEPGDVAAPAPAPIASRTTLFAIGSRDPITAVQIERLSLGRGIAVVDAPDGALPPPPAGLPLVLRCTDGAAGTAADPDDVAARFAAGVADWVAAASPEALVTGGGDTAFAVFRQLGAGVLAPGGEVLPGLPWMWLRLPNGRRLWCVVKSGGFGADDALSALFSKEPERFVPVDA</sequence>
<comment type="similarity">
    <text evidence="1">Belongs to the four-carbon acid sugar kinase family.</text>
</comment>
<keyword evidence="4 9" id="KW-0418">Kinase</keyword>
<dbReference type="EMBL" id="JADZLT010000050">
    <property type="protein sequence ID" value="MBH0238429.1"/>
    <property type="molecule type" value="Genomic_DNA"/>
</dbReference>
<feature type="domain" description="Four-carbon acid sugar kinase nucleotide binding" evidence="8">
    <location>
        <begin position="271"/>
        <end position="352"/>
    </location>
</feature>
<proteinExistence type="inferred from homology"/>
<evidence type="ECO:0000256" key="4">
    <source>
        <dbReference type="ARBA" id="ARBA00022777"/>
    </source>
</evidence>